<feature type="region of interest" description="Disordered" evidence="1">
    <location>
        <begin position="47"/>
        <end position="66"/>
    </location>
</feature>
<sequence length="66" mass="7526">MQPKGYKALRNEEMTTNKGPLNEMSIEHMVRNIEVLTPRFVVATRPEKGKAKVETVDEDIPQNVES</sequence>
<accession>A0ABR2DX92</accession>
<evidence type="ECO:0000256" key="1">
    <source>
        <dbReference type="SAM" id="MobiDB-lite"/>
    </source>
</evidence>
<dbReference type="Proteomes" id="UP001472677">
    <property type="component" value="Unassembled WGS sequence"/>
</dbReference>
<proteinExistence type="predicted"/>
<keyword evidence="3" id="KW-1185">Reference proteome</keyword>
<name>A0ABR2DX92_9ROSI</name>
<protein>
    <submittedName>
        <fullName evidence="2">Uncharacterized protein</fullName>
    </submittedName>
</protein>
<evidence type="ECO:0000313" key="3">
    <source>
        <dbReference type="Proteomes" id="UP001472677"/>
    </source>
</evidence>
<dbReference type="EMBL" id="JBBPBM010000021">
    <property type="protein sequence ID" value="KAK8548000.1"/>
    <property type="molecule type" value="Genomic_DNA"/>
</dbReference>
<evidence type="ECO:0000313" key="2">
    <source>
        <dbReference type="EMBL" id="KAK8548000.1"/>
    </source>
</evidence>
<gene>
    <name evidence="2" type="ORF">V6N12_060927</name>
</gene>
<comment type="caution">
    <text evidence="2">The sequence shown here is derived from an EMBL/GenBank/DDBJ whole genome shotgun (WGS) entry which is preliminary data.</text>
</comment>
<reference evidence="2 3" key="1">
    <citation type="journal article" date="2024" name="G3 (Bethesda)">
        <title>Genome assembly of Hibiscus sabdariffa L. provides insights into metabolisms of medicinal natural products.</title>
        <authorList>
            <person name="Kim T."/>
        </authorList>
    </citation>
    <scope>NUCLEOTIDE SEQUENCE [LARGE SCALE GENOMIC DNA]</scope>
    <source>
        <strain evidence="2">TK-2024</strain>
        <tissue evidence="2">Old leaves</tissue>
    </source>
</reference>
<organism evidence="2 3">
    <name type="scientific">Hibiscus sabdariffa</name>
    <name type="common">roselle</name>
    <dbReference type="NCBI Taxonomy" id="183260"/>
    <lineage>
        <taxon>Eukaryota</taxon>
        <taxon>Viridiplantae</taxon>
        <taxon>Streptophyta</taxon>
        <taxon>Embryophyta</taxon>
        <taxon>Tracheophyta</taxon>
        <taxon>Spermatophyta</taxon>
        <taxon>Magnoliopsida</taxon>
        <taxon>eudicotyledons</taxon>
        <taxon>Gunneridae</taxon>
        <taxon>Pentapetalae</taxon>
        <taxon>rosids</taxon>
        <taxon>malvids</taxon>
        <taxon>Malvales</taxon>
        <taxon>Malvaceae</taxon>
        <taxon>Malvoideae</taxon>
        <taxon>Hibiscus</taxon>
    </lineage>
</organism>